<accession>A0A177B268</accession>
<reference evidence="12 13" key="1">
    <citation type="submission" date="2016-04" db="EMBL/GenBank/DDBJ databases">
        <title>The genome of Intoshia linei affirms orthonectids as highly simplified spiralians.</title>
        <authorList>
            <person name="Mikhailov K.V."/>
            <person name="Slusarev G.S."/>
            <person name="Nikitin M.A."/>
            <person name="Logacheva M.D."/>
            <person name="Penin A."/>
            <person name="Aleoshin V."/>
            <person name="Panchin Y.V."/>
        </authorList>
    </citation>
    <scope>NUCLEOTIDE SEQUENCE [LARGE SCALE GENOMIC DNA]</scope>
    <source>
        <strain evidence="12">Intl2013</strain>
        <tissue evidence="12">Whole animal</tissue>
    </source>
</reference>
<keyword evidence="5 11" id="KW-0863">Zinc-finger</keyword>
<evidence type="ECO:0000256" key="5">
    <source>
        <dbReference type="ARBA" id="ARBA00022771"/>
    </source>
</evidence>
<comment type="subcellular location">
    <subcellularLocation>
        <location evidence="1 11">Nucleus</location>
    </subcellularLocation>
</comment>
<dbReference type="GO" id="GO:0005675">
    <property type="term" value="C:transcription factor TFIIH holo complex"/>
    <property type="evidence" value="ECO:0007669"/>
    <property type="project" value="UniProtKB-UniRule"/>
</dbReference>
<organism evidence="12 13">
    <name type="scientific">Intoshia linei</name>
    <dbReference type="NCBI Taxonomy" id="1819745"/>
    <lineage>
        <taxon>Eukaryota</taxon>
        <taxon>Metazoa</taxon>
        <taxon>Spiralia</taxon>
        <taxon>Lophotrochozoa</taxon>
        <taxon>Mesozoa</taxon>
        <taxon>Orthonectida</taxon>
        <taxon>Rhopaluridae</taxon>
        <taxon>Intoshia</taxon>
    </lineage>
</organism>
<dbReference type="PANTHER" id="PTHR12831">
    <property type="entry name" value="TRANSCRIPTION INITIATION FACTOR IIH TFIIH , POLYPEPTIDE 3-RELATED"/>
    <property type="match status" value="1"/>
</dbReference>
<evidence type="ECO:0000256" key="11">
    <source>
        <dbReference type="RuleBase" id="RU368090"/>
    </source>
</evidence>
<dbReference type="GO" id="GO:0006355">
    <property type="term" value="P:regulation of DNA-templated transcription"/>
    <property type="evidence" value="ECO:0007669"/>
    <property type="project" value="InterPro"/>
</dbReference>
<dbReference type="Pfam" id="PF03850">
    <property type="entry name" value="Tfb4"/>
    <property type="match status" value="1"/>
</dbReference>
<comment type="subunit">
    <text evidence="11">Part of a TFIID-containing RNA polymerase II pre-initiation complex that is composed of TBP and at least GTF2A1, GTF2A2, GTF2E1, GTF2E2, GTF2F1, GTF2H2, GTF2H3, GTF2H4, GTF2H5, GTF2B, TCEA1, ERCC2, ERCC3, TAF1, TAF2, TAF3, TAF4, TAF5, TAF6, TAF7, TAF8, TAF9, TAF10, TAF11, TAF12 and TAF13. Component of the 7-subunit TFIIH core complex composed of XPB/ERCC3, XPD/ERCC2, GTF2H1, GTF2H2, GTF2H3, GTF2H4 and GTF2H5, which is active in NER. The core complex associates with the 3-subunit CDK-activating kinase (CAK) module composed of CCNH/cyclin H, CDK7 and MNAT1 to form the 10-subunit holoenzyme (holo-TFIIH) active in transcription. Interacts with RARA; the interaction requires prior phosphorylation of RARA on 'Ser-369' which then enhances interaction of RARA with CDK7.</text>
</comment>
<evidence type="ECO:0000313" key="13">
    <source>
        <dbReference type="Proteomes" id="UP000078046"/>
    </source>
</evidence>
<comment type="function">
    <text evidence="11">Component of the general transcription and DNA repair factor IIH (TFIIH) core complex, which is involved in general and transcription-coupled nucleotide excision repair (NER) of damaged DNA and, when complexed to CAK, in RNA transcription by RNA polymerase II. In NER, TFIIH acts by opening DNA around the lesion to allow the excision of the damaged oligonucleotide and its replacement by a new DNA fragment. In transcription, TFIIH has an essential role in transcription initiation. When the pre-initiation complex (PIC) has been established, TFIIH is required for promoter opening and promoter escape. Phosphorylation of the C-terminal tail (CTD) of the largest subunit of RNA polymerase II by the kinase module CAK controls the initiation of transcription.</text>
</comment>
<keyword evidence="7 11" id="KW-0805">Transcription regulation</keyword>
<proteinExistence type="inferred from homology"/>
<evidence type="ECO:0000256" key="6">
    <source>
        <dbReference type="ARBA" id="ARBA00022833"/>
    </source>
</evidence>
<dbReference type="Proteomes" id="UP000078046">
    <property type="component" value="Unassembled WGS sequence"/>
</dbReference>
<evidence type="ECO:0000256" key="7">
    <source>
        <dbReference type="ARBA" id="ARBA00023015"/>
    </source>
</evidence>
<sequence length="259" mass="29804">MISIIVDSSVIFNDKQSRPLLFLDSILLFASIKNTCNEFSVISVYLNHNSICHLVYENFTMNKNDYKITESFNIQNVCKKMKACVAKLNLVGINRHFEYIQVLGKIFCKINSLKKRANYYNQCEIIIISMSNGVPKDIVSLIMCAHTANKLDTTINVYNLNQDCDYLKEICNKSLGKYYKTNRYNNLYYELLWLYGPKSIKNPIIQTKNHMAATCFCHSKIIDIGFVCSTCLSIYCSFQPICSKCCSRIVLTKPVNKFN</sequence>
<protein>
    <recommendedName>
        <fullName evidence="11">General transcription factor IIH subunit 3</fullName>
    </recommendedName>
    <alternativeName>
        <fullName evidence="11">General transcription factor IIH polypeptide 3</fullName>
    </alternativeName>
</protein>
<keyword evidence="13" id="KW-1185">Reference proteome</keyword>
<keyword evidence="10 11" id="KW-0539">Nucleus</keyword>
<gene>
    <name evidence="12" type="ORF">A3Q56_03902</name>
</gene>
<name>A0A177B268_9BILA</name>
<evidence type="ECO:0000256" key="2">
    <source>
        <dbReference type="ARBA" id="ARBA00005273"/>
    </source>
</evidence>
<evidence type="ECO:0000256" key="8">
    <source>
        <dbReference type="ARBA" id="ARBA00023163"/>
    </source>
</evidence>
<dbReference type="OrthoDB" id="17307at2759"/>
<dbReference type="PANTHER" id="PTHR12831:SF0">
    <property type="entry name" value="GENERAL TRANSCRIPTION FACTOR IIH SUBUNIT 3"/>
    <property type="match status" value="1"/>
</dbReference>
<dbReference type="AlphaFoldDB" id="A0A177B268"/>
<evidence type="ECO:0000256" key="4">
    <source>
        <dbReference type="ARBA" id="ARBA00022763"/>
    </source>
</evidence>
<dbReference type="GO" id="GO:0000439">
    <property type="term" value="C:transcription factor TFIIH core complex"/>
    <property type="evidence" value="ECO:0007669"/>
    <property type="project" value="UniProtKB-UniRule"/>
</dbReference>
<dbReference type="InterPro" id="IPR036465">
    <property type="entry name" value="vWFA_dom_sf"/>
</dbReference>
<evidence type="ECO:0000256" key="1">
    <source>
        <dbReference type="ARBA" id="ARBA00004123"/>
    </source>
</evidence>
<evidence type="ECO:0000256" key="10">
    <source>
        <dbReference type="ARBA" id="ARBA00023242"/>
    </source>
</evidence>
<comment type="caution">
    <text evidence="12">The sequence shown here is derived from an EMBL/GenBank/DDBJ whole genome shotgun (WGS) entry which is preliminary data.</text>
</comment>
<keyword evidence="4 11" id="KW-0227">DNA damage</keyword>
<keyword evidence="3 11" id="KW-0479">Metal-binding</keyword>
<evidence type="ECO:0000256" key="9">
    <source>
        <dbReference type="ARBA" id="ARBA00023204"/>
    </source>
</evidence>
<comment type="similarity">
    <text evidence="2 11">Belongs to the TFB4 family.</text>
</comment>
<keyword evidence="6 11" id="KW-0862">Zinc</keyword>
<keyword evidence="8 11" id="KW-0804">Transcription</keyword>
<evidence type="ECO:0000256" key="3">
    <source>
        <dbReference type="ARBA" id="ARBA00022723"/>
    </source>
</evidence>
<dbReference type="InterPro" id="IPR004600">
    <property type="entry name" value="TFIIH_Tfb4/GTF2H3"/>
</dbReference>
<dbReference type="GO" id="GO:0008270">
    <property type="term" value="F:zinc ion binding"/>
    <property type="evidence" value="ECO:0007669"/>
    <property type="project" value="UniProtKB-KW"/>
</dbReference>
<dbReference type="EMBL" id="LWCA01000459">
    <property type="protein sequence ID" value="OAF68365.1"/>
    <property type="molecule type" value="Genomic_DNA"/>
</dbReference>
<evidence type="ECO:0000313" key="12">
    <source>
        <dbReference type="EMBL" id="OAF68365.1"/>
    </source>
</evidence>
<dbReference type="Gene3D" id="3.40.50.410">
    <property type="entry name" value="von Willebrand factor, type A domain"/>
    <property type="match status" value="1"/>
</dbReference>
<keyword evidence="9 11" id="KW-0234">DNA repair</keyword>
<dbReference type="GO" id="GO:0006289">
    <property type="term" value="P:nucleotide-excision repair"/>
    <property type="evidence" value="ECO:0007669"/>
    <property type="project" value="UniProtKB-UniRule"/>
</dbReference>